<evidence type="ECO:0000313" key="7">
    <source>
        <dbReference type="Proteomes" id="UP001589865"/>
    </source>
</evidence>
<comment type="caution">
    <text evidence="6">The sequence shown here is derived from an EMBL/GenBank/DDBJ whole genome shotgun (WGS) entry which is preliminary data.</text>
</comment>
<evidence type="ECO:0000256" key="4">
    <source>
        <dbReference type="ARBA" id="ARBA00023163"/>
    </source>
</evidence>
<name>A0ABV6JNJ8_9PROT</name>
<dbReference type="PROSITE" id="PS00356">
    <property type="entry name" value="HTH_LACI_1"/>
    <property type="match status" value="1"/>
</dbReference>
<dbReference type="Gene3D" id="1.10.260.40">
    <property type="entry name" value="lambda repressor-like DNA-binding domains"/>
    <property type="match status" value="1"/>
</dbReference>
<dbReference type="Pfam" id="PF13377">
    <property type="entry name" value="Peripla_BP_3"/>
    <property type="match status" value="1"/>
</dbReference>
<evidence type="ECO:0000256" key="2">
    <source>
        <dbReference type="ARBA" id="ARBA00023015"/>
    </source>
</evidence>
<dbReference type="SUPFAM" id="SSF53822">
    <property type="entry name" value="Periplasmic binding protein-like I"/>
    <property type="match status" value="1"/>
</dbReference>
<feature type="domain" description="HTH lacI-type" evidence="5">
    <location>
        <begin position="9"/>
        <end position="63"/>
    </location>
</feature>
<sequence>MLRRMNGPVTLRDVALAAKVSVSTASRALTGAGLTSRGTEQRLQRIAAELGYRPNTLARGLKTRSSKLVGLVVHNLTNASFRVLAEVVGERLRAAGYQMLLCVTSDEPERERETIATLTDQRVDGLIICPTGRNGAQLAMLERGNTPVVCVVRQDPAAEAETVLAADPEGAYAGTRYLLELGHRRIGLIVGRQETTSGRERLSGYRRALEEAGLPFLAELVHAGPYVPETGLAGCAALLDRPHRPTALFVANHESTLGVLRGVAERGIAVPDGLSLLCYEDMPGLAWQRPAISVVDSGAVAMAELAADRLLQRLGGGAGAALRRGQEYRVGARLIRRQSCSPHTEA</sequence>
<dbReference type="InterPro" id="IPR000843">
    <property type="entry name" value="HTH_LacI"/>
</dbReference>
<dbReference type="GO" id="GO:0003677">
    <property type="term" value="F:DNA binding"/>
    <property type="evidence" value="ECO:0007669"/>
    <property type="project" value="UniProtKB-KW"/>
</dbReference>
<keyword evidence="3 6" id="KW-0238">DNA-binding</keyword>
<organism evidence="6 7">
    <name type="scientific">Roseomonas elaeocarpi</name>
    <dbReference type="NCBI Taxonomy" id="907779"/>
    <lineage>
        <taxon>Bacteria</taxon>
        <taxon>Pseudomonadati</taxon>
        <taxon>Pseudomonadota</taxon>
        <taxon>Alphaproteobacteria</taxon>
        <taxon>Acetobacterales</taxon>
        <taxon>Roseomonadaceae</taxon>
        <taxon>Roseomonas</taxon>
    </lineage>
</organism>
<dbReference type="InterPro" id="IPR010982">
    <property type="entry name" value="Lambda_DNA-bd_dom_sf"/>
</dbReference>
<keyword evidence="7" id="KW-1185">Reference proteome</keyword>
<dbReference type="SUPFAM" id="SSF47413">
    <property type="entry name" value="lambda repressor-like DNA-binding domains"/>
    <property type="match status" value="1"/>
</dbReference>
<keyword evidence="4" id="KW-0804">Transcription</keyword>
<dbReference type="Gene3D" id="3.40.50.2300">
    <property type="match status" value="2"/>
</dbReference>
<proteinExistence type="predicted"/>
<evidence type="ECO:0000256" key="1">
    <source>
        <dbReference type="ARBA" id="ARBA00022491"/>
    </source>
</evidence>
<dbReference type="PANTHER" id="PTHR30146:SF148">
    <property type="entry name" value="HTH-TYPE TRANSCRIPTIONAL REPRESSOR PURR-RELATED"/>
    <property type="match status" value="1"/>
</dbReference>
<protein>
    <submittedName>
        <fullName evidence="6">LacI family DNA-binding transcriptional regulator</fullName>
    </submittedName>
</protein>
<dbReference type="InterPro" id="IPR046335">
    <property type="entry name" value="LacI/GalR-like_sensor"/>
</dbReference>
<evidence type="ECO:0000259" key="5">
    <source>
        <dbReference type="PROSITE" id="PS50932"/>
    </source>
</evidence>
<dbReference type="Pfam" id="PF00356">
    <property type="entry name" value="LacI"/>
    <property type="match status" value="1"/>
</dbReference>
<dbReference type="CDD" id="cd06267">
    <property type="entry name" value="PBP1_LacI_sugar_binding-like"/>
    <property type="match status" value="1"/>
</dbReference>
<accession>A0ABV6JNJ8</accession>
<dbReference type="EMBL" id="JBHLUN010000002">
    <property type="protein sequence ID" value="MFC0407030.1"/>
    <property type="molecule type" value="Genomic_DNA"/>
</dbReference>
<reference evidence="6 7" key="1">
    <citation type="submission" date="2024-09" db="EMBL/GenBank/DDBJ databases">
        <authorList>
            <person name="Sun Q."/>
            <person name="Mori K."/>
        </authorList>
    </citation>
    <scope>NUCLEOTIDE SEQUENCE [LARGE SCALE GENOMIC DNA]</scope>
    <source>
        <strain evidence="6 7">TBRC 5777</strain>
    </source>
</reference>
<dbReference type="Proteomes" id="UP001589865">
    <property type="component" value="Unassembled WGS sequence"/>
</dbReference>
<evidence type="ECO:0000256" key="3">
    <source>
        <dbReference type="ARBA" id="ARBA00023125"/>
    </source>
</evidence>
<dbReference type="PANTHER" id="PTHR30146">
    <property type="entry name" value="LACI-RELATED TRANSCRIPTIONAL REPRESSOR"/>
    <property type="match status" value="1"/>
</dbReference>
<keyword evidence="1" id="KW-0678">Repressor</keyword>
<dbReference type="RefSeq" id="WP_377042721.1">
    <property type="nucleotide sequence ID" value="NZ_JBHLUN010000002.1"/>
</dbReference>
<keyword evidence="2" id="KW-0805">Transcription regulation</keyword>
<dbReference type="SMART" id="SM00354">
    <property type="entry name" value="HTH_LACI"/>
    <property type="match status" value="1"/>
</dbReference>
<dbReference type="PROSITE" id="PS50932">
    <property type="entry name" value="HTH_LACI_2"/>
    <property type="match status" value="1"/>
</dbReference>
<evidence type="ECO:0000313" key="6">
    <source>
        <dbReference type="EMBL" id="MFC0407030.1"/>
    </source>
</evidence>
<dbReference type="InterPro" id="IPR028082">
    <property type="entry name" value="Peripla_BP_I"/>
</dbReference>
<dbReference type="CDD" id="cd01392">
    <property type="entry name" value="HTH_LacI"/>
    <property type="match status" value="1"/>
</dbReference>
<gene>
    <name evidence="6" type="ORF">ACFFGY_02135</name>
</gene>